<comment type="caution">
    <text evidence="2">The sequence shown here is derived from an EMBL/GenBank/DDBJ whole genome shotgun (WGS) entry which is preliminary data.</text>
</comment>
<keyword evidence="3" id="KW-1185">Reference proteome</keyword>
<evidence type="ECO:0000313" key="3">
    <source>
        <dbReference type="Proteomes" id="UP000027345"/>
    </source>
</evidence>
<feature type="transmembrane region" description="Helical" evidence="1">
    <location>
        <begin position="12"/>
        <end position="32"/>
    </location>
</feature>
<protein>
    <submittedName>
        <fullName evidence="2">Uncharacterized protein</fullName>
    </submittedName>
</protein>
<keyword evidence="1" id="KW-1133">Transmembrane helix</keyword>
<keyword evidence="1" id="KW-0472">Membrane</keyword>
<evidence type="ECO:0000256" key="1">
    <source>
        <dbReference type="SAM" id="Phobius"/>
    </source>
</evidence>
<proteinExistence type="predicted"/>
<dbReference type="Proteomes" id="UP000027345">
    <property type="component" value="Unassembled WGS sequence"/>
</dbReference>
<dbReference type="AlphaFoldDB" id="A0A066UAC0"/>
<name>A0A066UAC0_9PSEU</name>
<dbReference type="EMBL" id="JMQI01000002">
    <property type="protein sequence ID" value="KDN24055.1"/>
    <property type="molecule type" value="Genomic_DNA"/>
</dbReference>
<sequence length="68" mass="7636">MMWGFLTGSSPYVAVAVLIVMMGTVLIITRMVKTSARPMWVRLRFLGFEVSREADKVDDDPLDSAKND</sequence>
<reference evidence="2 3" key="1">
    <citation type="submission" date="2014-05" db="EMBL/GenBank/DDBJ databases">
        <title>Draft genome sequence of Amycolatopsis rifamycinica DSM 46095.</title>
        <authorList>
            <person name="Lal R."/>
            <person name="Saxena A."/>
            <person name="Kumari R."/>
            <person name="Mukherjee U."/>
            <person name="Singh P."/>
            <person name="Sangwan N."/>
            <person name="Mahato N.K."/>
        </authorList>
    </citation>
    <scope>NUCLEOTIDE SEQUENCE [LARGE SCALE GENOMIC DNA]</scope>
    <source>
        <strain evidence="2 3">DSM 46095</strain>
    </source>
</reference>
<evidence type="ECO:0000313" key="2">
    <source>
        <dbReference type="EMBL" id="KDN24055.1"/>
    </source>
</evidence>
<organism evidence="2 3">
    <name type="scientific">Amycolatopsis rifamycinica</name>
    <dbReference type="NCBI Taxonomy" id="287986"/>
    <lineage>
        <taxon>Bacteria</taxon>
        <taxon>Bacillati</taxon>
        <taxon>Actinomycetota</taxon>
        <taxon>Actinomycetes</taxon>
        <taxon>Pseudonocardiales</taxon>
        <taxon>Pseudonocardiaceae</taxon>
        <taxon>Amycolatopsis</taxon>
    </lineage>
</organism>
<accession>A0A066UAC0</accession>
<gene>
    <name evidence="2" type="ORF">DV20_01305</name>
</gene>
<keyword evidence="1" id="KW-0812">Transmembrane</keyword>